<keyword evidence="2" id="KW-0560">Oxidoreductase</keyword>
<proteinExistence type="predicted"/>
<sequence>MSARGIFDESFQQQFIELLESRRDVRSFRSDPVPDDVVAELVALTRFSPSVGYSQPWRFVRVDAQARRDAVMESFERASAAARATYAGEDAALYARLKLAGFREAPVHLAAFCDDSTDTGKGLGAKTMPETRAYSTTMAIYTLWLAARARGIGMGWVSILDPGEAKRALDVPEGWRFIAYLCLGYPAAYEKTPELLRAGWDRFDARSTDLIIR</sequence>
<evidence type="ECO:0000259" key="1">
    <source>
        <dbReference type="Pfam" id="PF00881"/>
    </source>
</evidence>
<dbReference type="Gene3D" id="3.40.109.10">
    <property type="entry name" value="NADH Oxidase"/>
    <property type="match status" value="1"/>
</dbReference>
<dbReference type="Pfam" id="PF00881">
    <property type="entry name" value="Nitroreductase"/>
    <property type="match status" value="1"/>
</dbReference>
<dbReference type="InterPro" id="IPR050627">
    <property type="entry name" value="Nitroreductase/BluB"/>
</dbReference>
<reference evidence="2" key="1">
    <citation type="submission" date="2009-10" db="EMBL/GenBank/DDBJ databases">
        <title>Diversity of trophic interactions inside an arsenic-rich microbial ecosystem.</title>
        <authorList>
            <person name="Bertin P.N."/>
            <person name="Heinrich-Salmeron A."/>
            <person name="Pelletier E."/>
            <person name="Goulhen-Chollet F."/>
            <person name="Arsene-Ploetze F."/>
            <person name="Gallien S."/>
            <person name="Calteau A."/>
            <person name="Vallenet D."/>
            <person name="Casiot C."/>
            <person name="Chane-Woon-Ming B."/>
            <person name="Giloteaux L."/>
            <person name="Barakat M."/>
            <person name="Bonnefoy V."/>
            <person name="Bruneel O."/>
            <person name="Chandler M."/>
            <person name="Cleiss J."/>
            <person name="Duran R."/>
            <person name="Elbaz-Poulichet F."/>
            <person name="Fonknechten N."/>
            <person name="Lauga B."/>
            <person name="Mornico D."/>
            <person name="Ortet P."/>
            <person name="Schaeffer C."/>
            <person name="Siguier P."/>
            <person name="Alexander Thil Smith A."/>
            <person name="Van Dorsselaer A."/>
            <person name="Weissenbach J."/>
            <person name="Medigue C."/>
            <person name="Le Paslier D."/>
        </authorList>
    </citation>
    <scope>NUCLEOTIDE SEQUENCE</scope>
</reference>
<organism evidence="2">
    <name type="scientific">mine drainage metagenome</name>
    <dbReference type="NCBI Taxonomy" id="410659"/>
    <lineage>
        <taxon>unclassified sequences</taxon>
        <taxon>metagenomes</taxon>
        <taxon>ecological metagenomes</taxon>
    </lineage>
</organism>
<accession>E6PGR3</accession>
<dbReference type="EC" id="1.16.8.1" evidence="2"/>
<dbReference type="PANTHER" id="PTHR23026:SF123">
    <property type="entry name" value="NAD(P)H NITROREDUCTASE RV3131-RELATED"/>
    <property type="match status" value="1"/>
</dbReference>
<dbReference type="PANTHER" id="PTHR23026">
    <property type="entry name" value="NADPH NITROREDUCTASE"/>
    <property type="match status" value="1"/>
</dbReference>
<dbReference type="InterPro" id="IPR012825">
    <property type="entry name" value="BluB"/>
</dbReference>
<dbReference type="GO" id="GO:0016491">
    <property type="term" value="F:oxidoreductase activity"/>
    <property type="evidence" value="ECO:0007669"/>
    <property type="project" value="UniProtKB-KW"/>
</dbReference>
<evidence type="ECO:0000313" key="2">
    <source>
        <dbReference type="EMBL" id="CBH75651.1"/>
    </source>
</evidence>
<gene>
    <name evidence="2" type="primary">bluB</name>
    <name evidence="2" type="ORF">CARN1_2514</name>
</gene>
<dbReference type="AlphaFoldDB" id="E6PGR3"/>
<feature type="domain" description="Nitroreductase" evidence="1">
    <location>
        <begin position="20"/>
        <end position="185"/>
    </location>
</feature>
<dbReference type="InterPro" id="IPR029479">
    <property type="entry name" value="Nitroreductase"/>
</dbReference>
<dbReference type="EMBL" id="CABL01000014">
    <property type="protein sequence ID" value="CBH75651.1"/>
    <property type="molecule type" value="Genomic_DNA"/>
</dbReference>
<comment type="caution">
    <text evidence="2">The sequence shown here is derived from an EMBL/GenBank/DDBJ whole genome shotgun (WGS) entry which is preliminary data.</text>
</comment>
<name>E6PGR3_9ZZZZ</name>
<dbReference type="NCBIfam" id="TIGR02476">
    <property type="entry name" value="BluB"/>
    <property type="match status" value="1"/>
</dbReference>
<dbReference type="InterPro" id="IPR000415">
    <property type="entry name" value="Nitroreductase-like"/>
</dbReference>
<dbReference type="SUPFAM" id="SSF55469">
    <property type="entry name" value="FMN-dependent nitroreductase-like"/>
    <property type="match status" value="1"/>
</dbReference>
<protein>
    <submittedName>
        <fullName evidence="2">Putative cob(II)yrinic acid a,c-diamide reductase</fullName>
        <ecNumber evidence="2">1.16.8.1</ecNumber>
    </submittedName>
</protein>